<organism evidence="1 2">
    <name type="scientific">Diversispora epigaea</name>
    <dbReference type="NCBI Taxonomy" id="1348612"/>
    <lineage>
        <taxon>Eukaryota</taxon>
        <taxon>Fungi</taxon>
        <taxon>Fungi incertae sedis</taxon>
        <taxon>Mucoromycota</taxon>
        <taxon>Glomeromycotina</taxon>
        <taxon>Glomeromycetes</taxon>
        <taxon>Diversisporales</taxon>
        <taxon>Diversisporaceae</taxon>
        <taxon>Diversispora</taxon>
    </lineage>
</organism>
<dbReference type="Proteomes" id="UP000266861">
    <property type="component" value="Unassembled WGS sequence"/>
</dbReference>
<reference evidence="1 2" key="1">
    <citation type="submission" date="2018-08" db="EMBL/GenBank/DDBJ databases">
        <title>Genome and evolution of the arbuscular mycorrhizal fungus Diversispora epigaea (formerly Glomus versiforme) and its bacterial endosymbionts.</title>
        <authorList>
            <person name="Sun X."/>
            <person name="Fei Z."/>
            <person name="Harrison M."/>
        </authorList>
    </citation>
    <scope>NUCLEOTIDE SEQUENCE [LARGE SCALE GENOMIC DNA]</scope>
    <source>
        <strain evidence="1 2">IT104</strain>
    </source>
</reference>
<gene>
    <name evidence="1" type="ORF">Glove_194g153</name>
</gene>
<accession>A0A397IL25</accession>
<protein>
    <submittedName>
        <fullName evidence="1">Uncharacterized protein</fullName>
    </submittedName>
</protein>
<name>A0A397IL25_9GLOM</name>
<evidence type="ECO:0000313" key="1">
    <source>
        <dbReference type="EMBL" id="RHZ76709.1"/>
    </source>
</evidence>
<sequence length="78" mass="9068">MRNESKNELGEYFGVNKYYDNKSDNDLEEDSALEEIMANIFKIMIDVKLLMQINALTENITKIPDILKFYGISKQGKM</sequence>
<dbReference type="AlphaFoldDB" id="A0A397IL25"/>
<dbReference type="EMBL" id="PQFF01000182">
    <property type="protein sequence ID" value="RHZ76709.1"/>
    <property type="molecule type" value="Genomic_DNA"/>
</dbReference>
<proteinExistence type="predicted"/>
<evidence type="ECO:0000313" key="2">
    <source>
        <dbReference type="Proteomes" id="UP000266861"/>
    </source>
</evidence>
<keyword evidence="2" id="KW-1185">Reference proteome</keyword>
<comment type="caution">
    <text evidence="1">The sequence shown here is derived from an EMBL/GenBank/DDBJ whole genome shotgun (WGS) entry which is preliminary data.</text>
</comment>